<gene>
    <name evidence="1" type="ORF">HYH03_000746</name>
</gene>
<dbReference type="AlphaFoldDB" id="A0A836C6H1"/>
<keyword evidence="2" id="KW-1185">Reference proteome</keyword>
<proteinExistence type="predicted"/>
<sequence>MGPDTSASRNLASRHLGNVNVLLPGHNLSISSLQPDQFCTLIQKGVRIPSTLFNATTEADMVMTAKLKAALDTLSGRDRDRSGDAASAAHYRDTYTAHTLNMLQRESKDLHCAKDPQDNLTGGPAPGSPRMNKLCMDFLDARRDEGTSYLMLLKEGKLADVAPVLRKEALVMPQVVVSPRPVRNGNSQKYIIDLFNYCRTHGDFRDIACISAAYMAPHDHDLLRAALDVALPRLGRFMFWWLLSRTMLPGDECATTDRFLAPGLAEKFLLDRCLLHWYDLYRADRDGSRKIPPPPSPLYPAMGATAAKQFLDTPPNADGSNAAAPPDYREAGLSLLRTAGNVMHAMRRANVEAAGKNLLVDDAVFPGPKGFLLAGGAAANAARPAHLREAINLSDFDIWAVGFVSPEAYVEALSIFLRHLQLHYDFAETFLMECAITLKLDPRNCGERRRTDSGLRVQIILKAYFSGSELLLSFDYDMIMFLVTAMGETWGLSRAFAFTKADLPRRMHGSDTRPHARPSLQRAGNVVLLSSDTC</sequence>
<name>A0A836C6H1_9CHLO</name>
<reference evidence="1" key="1">
    <citation type="journal article" date="2020" name="bioRxiv">
        <title>Comparative genomics of Chlamydomonas.</title>
        <authorList>
            <person name="Craig R.J."/>
            <person name="Hasan A.R."/>
            <person name="Ness R.W."/>
            <person name="Keightley P.D."/>
        </authorList>
    </citation>
    <scope>NUCLEOTIDE SEQUENCE</scope>
    <source>
        <strain evidence="1">CCAP 11/70</strain>
    </source>
</reference>
<protein>
    <submittedName>
        <fullName evidence="1">Uncharacterized protein</fullName>
    </submittedName>
</protein>
<organism evidence="1 2">
    <name type="scientific">Edaphochlamys debaryana</name>
    <dbReference type="NCBI Taxonomy" id="47281"/>
    <lineage>
        <taxon>Eukaryota</taxon>
        <taxon>Viridiplantae</taxon>
        <taxon>Chlorophyta</taxon>
        <taxon>core chlorophytes</taxon>
        <taxon>Chlorophyceae</taxon>
        <taxon>CS clade</taxon>
        <taxon>Chlamydomonadales</taxon>
        <taxon>Chlamydomonadales incertae sedis</taxon>
        <taxon>Edaphochlamys</taxon>
    </lineage>
</organism>
<dbReference type="Proteomes" id="UP000612055">
    <property type="component" value="Unassembled WGS sequence"/>
</dbReference>
<dbReference type="EMBL" id="JAEHOE010000002">
    <property type="protein sequence ID" value="KAG2500919.1"/>
    <property type="molecule type" value="Genomic_DNA"/>
</dbReference>
<evidence type="ECO:0000313" key="2">
    <source>
        <dbReference type="Proteomes" id="UP000612055"/>
    </source>
</evidence>
<accession>A0A836C6H1</accession>
<evidence type="ECO:0000313" key="1">
    <source>
        <dbReference type="EMBL" id="KAG2500919.1"/>
    </source>
</evidence>
<comment type="caution">
    <text evidence="1">The sequence shown here is derived from an EMBL/GenBank/DDBJ whole genome shotgun (WGS) entry which is preliminary data.</text>
</comment>